<feature type="domain" description="Mannitol dehydrogenase C-terminal" evidence="9">
    <location>
        <begin position="204"/>
        <end position="377"/>
    </location>
</feature>
<dbReference type="Gene3D" id="3.40.50.720">
    <property type="entry name" value="NAD(P)-binding Rossmann-like Domain"/>
    <property type="match status" value="1"/>
</dbReference>
<dbReference type="GO" id="GO:0008926">
    <property type="term" value="F:mannitol-1-phosphate 5-dehydrogenase activity"/>
    <property type="evidence" value="ECO:0007669"/>
    <property type="project" value="UniProtKB-UniRule"/>
</dbReference>
<evidence type="ECO:0000256" key="3">
    <source>
        <dbReference type="ARBA" id="ARBA00016219"/>
    </source>
</evidence>
<evidence type="ECO:0000259" key="9">
    <source>
        <dbReference type="Pfam" id="PF08125"/>
    </source>
</evidence>
<dbReference type="InterPro" id="IPR023028">
    <property type="entry name" value="Mannitol_1_phos_5_DH"/>
</dbReference>
<reference evidence="10 11" key="1">
    <citation type="journal article" date="2020" name="Biotechnol. Biofuels">
        <title>New insights from the biogas microbiome by comprehensive genome-resolved metagenomics of nearly 1600 species originating from multiple anaerobic digesters.</title>
        <authorList>
            <person name="Campanaro S."/>
            <person name="Treu L."/>
            <person name="Rodriguez-R L.M."/>
            <person name="Kovalovszki A."/>
            <person name="Ziels R.M."/>
            <person name="Maus I."/>
            <person name="Zhu X."/>
            <person name="Kougias P.G."/>
            <person name="Basile A."/>
            <person name="Luo G."/>
            <person name="Schluter A."/>
            <person name="Konstantinidis K.T."/>
            <person name="Angelidaki I."/>
        </authorList>
    </citation>
    <scope>NUCLEOTIDE SEQUENCE [LARGE SCALE GENOMIC DNA]</scope>
    <source>
        <strain evidence="10">AS23ysBPME_34</strain>
    </source>
</reference>
<dbReference type="InterPro" id="IPR000669">
    <property type="entry name" value="Mannitol_DH"/>
</dbReference>
<feature type="domain" description="Mannitol dehydrogenase N-terminal" evidence="8">
    <location>
        <begin position="1"/>
        <end position="197"/>
    </location>
</feature>
<keyword evidence="5 7" id="KW-0520">NAD</keyword>
<dbReference type="EMBL" id="JAAYSM010000138">
    <property type="protein sequence ID" value="NLJ18105.1"/>
    <property type="molecule type" value="Genomic_DNA"/>
</dbReference>
<gene>
    <name evidence="7" type="primary">mtlD</name>
    <name evidence="10" type="ORF">GX355_04510</name>
</gene>
<evidence type="ECO:0000256" key="6">
    <source>
        <dbReference type="ARBA" id="ARBA00048615"/>
    </source>
</evidence>
<dbReference type="SUPFAM" id="SSF51735">
    <property type="entry name" value="NAD(P)-binding Rossmann-fold domains"/>
    <property type="match status" value="1"/>
</dbReference>
<comment type="caution">
    <text evidence="10">The sequence shown here is derived from an EMBL/GenBank/DDBJ whole genome shotgun (WGS) entry which is preliminary data.</text>
</comment>
<dbReference type="Pfam" id="PF08125">
    <property type="entry name" value="Mannitol_dh_C"/>
    <property type="match status" value="1"/>
</dbReference>
<dbReference type="Pfam" id="PF01232">
    <property type="entry name" value="Mannitol_dh"/>
    <property type="match status" value="1"/>
</dbReference>
<dbReference type="PROSITE" id="PS00974">
    <property type="entry name" value="MANNITOL_DHGENASE"/>
    <property type="match status" value="1"/>
</dbReference>
<evidence type="ECO:0000256" key="2">
    <source>
        <dbReference type="ARBA" id="ARBA00012939"/>
    </source>
</evidence>
<dbReference type="InterPro" id="IPR013118">
    <property type="entry name" value="Mannitol_DH_C"/>
</dbReference>
<dbReference type="NCBIfam" id="NF002647">
    <property type="entry name" value="PRK02318.1-3"/>
    <property type="match status" value="1"/>
</dbReference>
<dbReference type="InterPro" id="IPR013131">
    <property type="entry name" value="Mannitol_DH_N"/>
</dbReference>
<protein>
    <recommendedName>
        <fullName evidence="3 7">Mannitol-1-phosphate 5-dehydrogenase</fullName>
        <ecNumber evidence="2 7">1.1.1.17</ecNumber>
    </recommendedName>
</protein>
<organism evidence="10 11">
    <name type="scientific">Globicatella sulfidifaciens</name>
    <dbReference type="NCBI Taxonomy" id="136093"/>
    <lineage>
        <taxon>Bacteria</taxon>
        <taxon>Bacillati</taxon>
        <taxon>Bacillota</taxon>
        <taxon>Bacilli</taxon>
        <taxon>Lactobacillales</taxon>
        <taxon>Aerococcaceae</taxon>
        <taxon>Globicatella</taxon>
    </lineage>
</organism>
<dbReference type="GO" id="GO:0005829">
    <property type="term" value="C:cytosol"/>
    <property type="evidence" value="ECO:0007669"/>
    <property type="project" value="TreeGrafter"/>
</dbReference>
<evidence type="ECO:0000256" key="7">
    <source>
        <dbReference type="HAMAP-Rule" id="MF_00196"/>
    </source>
</evidence>
<proteinExistence type="inferred from homology"/>
<evidence type="ECO:0000259" key="8">
    <source>
        <dbReference type="Pfam" id="PF01232"/>
    </source>
</evidence>
<feature type="binding site" evidence="7">
    <location>
        <begin position="3"/>
        <end position="14"/>
    </location>
    <ligand>
        <name>NAD(+)</name>
        <dbReference type="ChEBI" id="CHEBI:57540"/>
    </ligand>
</feature>
<comment type="similarity">
    <text evidence="1 7">Belongs to the mannitol dehydrogenase family.</text>
</comment>
<evidence type="ECO:0000256" key="1">
    <source>
        <dbReference type="ARBA" id="ARBA00006541"/>
    </source>
</evidence>
<evidence type="ECO:0000256" key="5">
    <source>
        <dbReference type="ARBA" id="ARBA00023027"/>
    </source>
</evidence>
<evidence type="ECO:0000313" key="11">
    <source>
        <dbReference type="Proteomes" id="UP000541058"/>
    </source>
</evidence>
<dbReference type="GO" id="GO:0019592">
    <property type="term" value="P:mannitol catabolic process"/>
    <property type="evidence" value="ECO:0007669"/>
    <property type="project" value="TreeGrafter"/>
</dbReference>
<dbReference type="PANTHER" id="PTHR30524">
    <property type="entry name" value="MANNITOL-1-PHOSPHATE 5-DEHYDROGENASE"/>
    <property type="match status" value="1"/>
</dbReference>
<dbReference type="Proteomes" id="UP000541058">
    <property type="component" value="Unassembled WGS sequence"/>
</dbReference>
<keyword evidence="4 7" id="KW-0560">Oxidoreductase</keyword>
<evidence type="ECO:0000256" key="4">
    <source>
        <dbReference type="ARBA" id="ARBA00023002"/>
    </source>
</evidence>
<dbReference type="PRINTS" id="PR00084">
    <property type="entry name" value="MTLDHDRGNASE"/>
</dbReference>
<name>A0A7X8C3P3_9LACT</name>
<dbReference type="InterPro" id="IPR036291">
    <property type="entry name" value="NAD(P)-bd_dom_sf"/>
</dbReference>
<dbReference type="NCBIfam" id="NF002652">
    <property type="entry name" value="PRK02318.2-5"/>
    <property type="match status" value="1"/>
</dbReference>
<dbReference type="InterPro" id="IPR013328">
    <property type="entry name" value="6PGD_dom2"/>
</dbReference>
<dbReference type="EC" id="1.1.1.17" evidence="2 7"/>
<accession>A0A7X8C3P3</accession>
<dbReference type="NCBIfam" id="NF002646">
    <property type="entry name" value="PRK02318.1-2"/>
    <property type="match status" value="1"/>
</dbReference>
<dbReference type="InterPro" id="IPR023027">
    <property type="entry name" value="Mannitol_DH_CS"/>
</dbReference>
<sequence>MNALHFGAGNIGRGFIGEVLYKNGYEMIFVDINEAVIDALNAEESYQITICDDESQNVTVTGFKGINNGSNPEAVVEAIASTNLVTTAIGPNILPYIAPLMAKGIELRQQKGVTEALDMVACENMIGGSTFLKEKVYGELSEEGKAYADQYIGFPDAAVDRIVPNQTNENILDVTVELYKELVISESMMKQPNVRLDGVKYVEDLEPYIERKLYTVNTGHATTAYFGFANGFDTIDHALANEEIYQKVRKTLSETGQLLIEKWQFNADEHQAYIETTLERFKNPALKDEVTRVGRTPIRKLGYNERFINPIRQASERGLAIDGLIDTVVQILKYNDPADEQAVQLQAMLKEKSVEEVIKEVTQLQDQTIIDRIVKAYVD</sequence>
<dbReference type="Gene3D" id="1.10.1040.10">
    <property type="entry name" value="N-(1-d-carboxylethyl)-l-norvaline Dehydrogenase, domain 2"/>
    <property type="match status" value="1"/>
</dbReference>
<comment type="catalytic activity">
    <reaction evidence="6 7">
        <text>D-mannitol 1-phosphate + NAD(+) = beta-D-fructose 6-phosphate + NADH + H(+)</text>
        <dbReference type="Rhea" id="RHEA:19661"/>
        <dbReference type="ChEBI" id="CHEBI:15378"/>
        <dbReference type="ChEBI" id="CHEBI:57540"/>
        <dbReference type="ChEBI" id="CHEBI:57634"/>
        <dbReference type="ChEBI" id="CHEBI:57945"/>
        <dbReference type="ChEBI" id="CHEBI:61381"/>
        <dbReference type="EC" id="1.1.1.17"/>
    </reaction>
</comment>
<dbReference type="PANTHER" id="PTHR30524:SF0">
    <property type="entry name" value="ALTRONATE OXIDOREDUCTASE-RELATED"/>
    <property type="match status" value="1"/>
</dbReference>
<dbReference type="AlphaFoldDB" id="A0A7X8C3P3"/>
<evidence type="ECO:0000313" key="10">
    <source>
        <dbReference type="EMBL" id="NLJ18105.1"/>
    </source>
</evidence>
<dbReference type="HAMAP" id="MF_00196">
    <property type="entry name" value="Mannitol_dehydrog"/>
    <property type="match status" value="1"/>
</dbReference>
<dbReference type="RefSeq" id="WP_276647452.1">
    <property type="nucleotide sequence ID" value="NZ_CANBAE010000023.1"/>
</dbReference>
<dbReference type="SUPFAM" id="SSF48179">
    <property type="entry name" value="6-phosphogluconate dehydrogenase C-terminal domain-like"/>
    <property type="match status" value="1"/>
</dbReference>
<dbReference type="InterPro" id="IPR008927">
    <property type="entry name" value="6-PGluconate_DH-like_C_sf"/>
</dbReference>